<evidence type="ECO:0000256" key="1">
    <source>
        <dbReference type="SAM" id="MobiDB-lite"/>
    </source>
</evidence>
<sequence>MYSWAKEKAVPDLNPIQVKYRFDIYTSGVENDTPRPFGPLLSRGELNDDSTNATSRTSPTMMTEKNGGQ</sequence>
<gene>
    <name evidence="2" type="ORF">AXX12_08535</name>
</gene>
<dbReference type="STRING" id="1794912.AXX12_08535"/>
<evidence type="ECO:0000313" key="3">
    <source>
        <dbReference type="Proteomes" id="UP000076268"/>
    </source>
</evidence>
<accession>A0A154BRE2</accession>
<feature type="compositionally biased region" description="Polar residues" evidence="1">
    <location>
        <begin position="49"/>
        <end position="63"/>
    </location>
</feature>
<evidence type="ECO:0000313" key="2">
    <source>
        <dbReference type="EMBL" id="KYZ76469.1"/>
    </source>
</evidence>
<dbReference type="AlphaFoldDB" id="A0A154BRE2"/>
<dbReference type="Proteomes" id="UP000076268">
    <property type="component" value="Unassembled WGS sequence"/>
</dbReference>
<protein>
    <submittedName>
        <fullName evidence="2">Uncharacterized protein</fullName>
    </submittedName>
</protein>
<keyword evidence="3" id="KW-1185">Reference proteome</keyword>
<feature type="region of interest" description="Disordered" evidence="1">
    <location>
        <begin position="28"/>
        <end position="69"/>
    </location>
</feature>
<name>A0A154BRE2_ANASB</name>
<dbReference type="EMBL" id="LSGP01000017">
    <property type="protein sequence ID" value="KYZ76469.1"/>
    <property type="molecule type" value="Genomic_DNA"/>
</dbReference>
<proteinExistence type="predicted"/>
<reference evidence="2 3" key="1">
    <citation type="submission" date="2016-02" db="EMBL/GenBank/DDBJ databases">
        <title>Anaerosporomusa subterraneum gen. nov., sp. nov., a spore-forming obligate anaerobe isolated from saprolite.</title>
        <authorList>
            <person name="Choi J.K."/>
            <person name="Shah M."/>
            <person name="Yee N."/>
        </authorList>
    </citation>
    <scope>NUCLEOTIDE SEQUENCE [LARGE SCALE GENOMIC DNA]</scope>
    <source>
        <strain evidence="2 3">RU4</strain>
    </source>
</reference>
<comment type="caution">
    <text evidence="2">The sequence shown here is derived from an EMBL/GenBank/DDBJ whole genome shotgun (WGS) entry which is preliminary data.</text>
</comment>
<organism evidence="2 3">
    <name type="scientific">Anaerosporomusa subterranea</name>
    <dbReference type="NCBI Taxonomy" id="1794912"/>
    <lineage>
        <taxon>Bacteria</taxon>
        <taxon>Bacillati</taxon>
        <taxon>Bacillota</taxon>
        <taxon>Negativicutes</taxon>
        <taxon>Acetonemataceae</taxon>
        <taxon>Anaerosporomusa</taxon>
    </lineage>
</organism>